<dbReference type="EMBL" id="WHVB01000025">
    <property type="protein sequence ID" value="KAF8470529.1"/>
    <property type="molecule type" value="Genomic_DNA"/>
</dbReference>
<gene>
    <name evidence="2" type="ORF">DFH94DRAFT_685147</name>
</gene>
<sequence length="342" mass="36191">MLDILRLIPKLNVCLMAACHAKNAKVDFRCTAGGYSHTYFDTDGIPLGILSEFPSNSNIACAASLAFEEANTLWDLLGFYSSASGQGTNTITPLVSIHGVDEDTADDIDQDTEDAKTDCHLLQAALDSSQLLSEIDGHTQARLDECTYAAACLGIADREAIDALPEEDQETQHALMEHVLEILLEHQSEEEASAVRIAQARTGNNPAKEGNDDSEQGAQPHTPTAATSQDSERRQLAKKINDIIKASMAVPSGGSTGLNCHARWNTDKLAAGSTLPADGTVTTTGNTANVQATTRKAAQSIVNQQASAFAQLKNADTLASAKVSLLAPSLTSLLALLSSMIK</sequence>
<evidence type="ECO:0000256" key="1">
    <source>
        <dbReference type="SAM" id="MobiDB-lite"/>
    </source>
</evidence>
<reference evidence="2" key="1">
    <citation type="submission" date="2019-10" db="EMBL/GenBank/DDBJ databases">
        <authorList>
            <consortium name="DOE Joint Genome Institute"/>
            <person name="Kuo A."/>
            <person name="Miyauchi S."/>
            <person name="Kiss E."/>
            <person name="Drula E."/>
            <person name="Kohler A."/>
            <person name="Sanchez-Garcia M."/>
            <person name="Andreopoulos B."/>
            <person name="Barry K.W."/>
            <person name="Bonito G."/>
            <person name="Buee M."/>
            <person name="Carver A."/>
            <person name="Chen C."/>
            <person name="Cichocki N."/>
            <person name="Clum A."/>
            <person name="Culley D."/>
            <person name="Crous P.W."/>
            <person name="Fauchery L."/>
            <person name="Girlanda M."/>
            <person name="Hayes R."/>
            <person name="Keri Z."/>
            <person name="LaButti K."/>
            <person name="Lipzen A."/>
            <person name="Lombard V."/>
            <person name="Magnuson J."/>
            <person name="Maillard F."/>
            <person name="Morin E."/>
            <person name="Murat C."/>
            <person name="Nolan M."/>
            <person name="Ohm R."/>
            <person name="Pangilinan J."/>
            <person name="Pereira M."/>
            <person name="Perotto S."/>
            <person name="Peter M."/>
            <person name="Riley R."/>
            <person name="Sitrit Y."/>
            <person name="Stielow B."/>
            <person name="Szollosi G."/>
            <person name="Zifcakova L."/>
            <person name="Stursova M."/>
            <person name="Spatafora J.W."/>
            <person name="Tedersoo L."/>
            <person name="Vaario L.-M."/>
            <person name="Yamada A."/>
            <person name="Yan M."/>
            <person name="Wang P."/>
            <person name="Xu J."/>
            <person name="Bruns T."/>
            <person name="Baldrian P."/>
            <person name="Vilgalys R."/>
            <person name="Henrissat B."/>
            <person name="Grigoriev I.V."/>
            <person name="Hibbett D."/>
            <person name="Nagy L.G."/>
            <person name="Martin F.M."/>
        </authorList>
    </citation>
    <scope>NUCLEOTIDE SEQUENCE</scope>
    <source>
        <strain evidence="2">Prilba</strain>
    </source>
</reference>
<feature type="region of interest" description="Disordered" evidence="1">
    <location>
        <begin position="201"/>
        <end position="235"/>
    </location>
</feature>
<accession>A0A9P5JYN1</accession>
<reference evidence="2" key="2">
    <citation type="journal article" date="2020" name="Nat. Commun.">
        <title>Large-scale genome sequencing of mycorrhizal fungi provides insights into the early evolution of symbiotic traits.</title>
        <authorList>
            <person name="Miyauchi S."/>
            <person name="Kiss E."/>
            <person name="Kuo A."/>
            <person name="Drula E."/>
            <person name="Kohler A."/>
            <person name="Sanchez-Garcia M."/>
            <person name="Morin E."/>
            <person name="Andreopoulos B."/>
            <person name="Barry K.W."/>
            <person name="Bonito G."/>
            <person name="Buee M."/>
            <person name="Carver A."/>
            <person name="Chen C."/>
            <person name="Cichocki N."/>
            <person name="Clum A."/>
            <person name="Culley D."/>
            <person name="Crous P.W."/>
            <person name="Fauchery L."/>
            <person name="Girlanda M."/>
            <person name="Hayes R.D."/>
            <person name="Keri Z."/>
            <person name="LaButti K."/>
            <person name="Lipzen A."/>
            <person name="Lombard V."/>
            <person name="Magnuson J."/>
            <person name="Maillard F."/>
            <person name="Murat C."/>
            <person name="Nolan M."/>
            <person name="Ohm R.A."/>
            <person name="Pangilinan J."/>
            <person name="Pereira M.F."/>
            <person name="Perotto S."/>
            <person name="Peter M."/>
            <person name="Pfister S."/>
            <person name="Riley R."/>
            <person name="Sitrit Y."/>
            <person name="Stielow J.B."/>
            <person name="Szollosi G."/>
            <person name="Zifcakova L."/>
            <person name="Stursova M."/>
            <person name="Spatafora J.W."/>
            <person name="Tedersoo L."/>
            <person name="Vaario L.M."/>
            <person name="Yamada A."/>
            <person name="Yan M."/>
            <person name="Wang P."/>
            <person name="Xu J."/>
            <person name="Bruns T."/>
            <person name="Baldrian P."/>
            <person name="Vilgalys R."/>
            <person name="Dunand C."/>
            <person name="Henrissat B."/>
            <person name="Grigoriev I.V."/>
            <person name="Hibbett D."/>
            <person name="Nagy L.G."/>
            <person name="Martin F.M."/>
        </authorList>
    </citation>
    <scope>NUCLEOTIDE SEQUENCE</scope>
    <source>
        <strain evidence="2">Prilba</strain>
    </source>
</reference>
<protein>
    <submittedName>
        <fullName evidence="2">Uncharacterized protein</fullName>
    </submittedName>
</protein>
<dbReference type="OrthoDB" id="73076at2759"/>
<evidence type="ECO:0000313" key="3">
    <source>
        <dbReference type="Proteomes" id="UP000759537"/>
    </source>
</evidence>
<name>A0A9P5JYN1_9AGAM</name>
<evidence type="ECO:0000313" key="2">
    <source>
        <dbReference type="EMBL" id="KAF8470529.1"/>
    </source>
</evidence>
<proteinExistence type="predicted"/>
<feature type="compositionally biased region" description="Polar residues" evidence="1">
    <location>
        <begin position="216"/>
        <end position="229"/>
    </location>
</feature>
<keyword evidence="3" id="KW-1185">Reference proteome</keyword>
<comment type="caution">
    <text evidence="2">The sequence shown here is derived from an EMBL/GenBank/DDBJ whole genome shotgun (WGS) entry which is preliminary data.</text>
</comment>
<dbReference type="AlphaFoldDB" id="A0A9P5JYN1"/>
<dbReference type="Proteomes" id="UP000759537">
    <property type="component" value="Unassembled WGS sequence"/>
</dbReference>
<organism evidence="2 3">
    <name type="scientific">Russula ochroleuca</name>
    <dbReference type="NCBI Taxonomy" id="152965"/>
    <lineage>
        <taxon>Eukaryota</taxon>
        <taxon>Fungi</taxon>
        <taxon>Dikarya</taxon>
        <taxon>Basidiomycota</taxon>
        <taxon>Agaricomycotina</taxon>
        <taxon>Agaricomycetes</taxon>
        <taxon>Russulales</taxon>
        <taxon>Russulaceae</taxon>
        <taxon>Russula</taxon>
    </lineage>
</organism>